<evidence type="ECO:0000256" key="2">
    <source>
        <dbReference type="SAM" id="SignalP"/>
    </source>
</evidence>
<accession>A0A4R5Q9N6</accession>
<feature type="chain" id="PRO_5020808020" evidence="2">
    <location>
        <begin position="21"/>
        <end position="193"/>
    </location>
</feature>
<sequence length="193" mass="20037">MRRFLIPGLLLLASTLPAVAQDSGGLGLSPEALAVGGPRGLARPMRVTFPGFTAADLQAMPTPAERRQRHQAMIARVRGDGGFLDGFSFSQPNAASRRRPLPPVEPVFAPIFVDQRTKVVNRFEAPVAVTVGDNNLVQQQGNGGSGATAQQQVATVGGTTSRGSTRGGGATNVVMSDGSIVQAAPGQPRSGRR</sequence>
<protein>
    <submittedName>
        <fullName evidence="3">Uncharacterized protein</fullName>
    </submittedName>
</protein>
<gene>
    <name evidence="3" type="ORF">E2C06_28360</name>
</gene>
<dbReference type="AlphaFoldDB" id="A0A4R5Q9N6"/>
<comment type="caution">
    <text evidence="3">The sequence shown here is derived from an EMBL/GenBank/DDBJ whole genome shotgun (WGS) entry which is preliminary data.</text>
</comment>
<dbReference type="OrthoDB" id="7282543at2"/>
<evidence type="ECO:0000256" key="1">
    <source>
        <dbReference type="SAM" id="MobiDB-lite"/>
    </source>
</evidence>
<dbReference type="Proteomes" id="UP000295096">
    <property type="component" value="Unassembled WGS sequence"/>
</dbReference>
<keyword evidence="4" id="KW-1185">Reference proteome</keyword>
<reference evidence="3 4" key="1">
    <citation type="journal article" date="2016" name="J. Microbiol.">
        <title>Dankookia rubra gen. nov., sp. nov., an alphaproteobacterium isolated from sediment of a shallow stream.</title>
        <authorList>
            <person name="Kim W.H."/>
            <person name="Kim D.H."/>
            <person name="Kang K."/>
            <person name="Ahn T.Y."/>
        </authorList>
    </citation>
    <scope>NUCLEOTIDE SEQUENCE [LARGE SCALE GENOMIC DNA]</scope>
    <source>
        <strain evidence="3 4">JCM30602</strain>
    </source>
</reference>
<feature type="signal peptide" evidence="2">
    <location>
        <begin position="1"/>
        <end position="20"/>
    </location>
</feature>
<name>A0A4R5Q9N6_9PROT</name>
<proteinExistence type="predicted"/>
<organism evidence="3 4">
    <name type="scientific">Dankookia rubra</name>
    <dbReference type="NCBI Taxonomy" id="1442381"/>
    <lineage>
        <taxon>Bacteria</taxon>
        <taxon>Pseudomonadati</taxon>
        <taxon>Pseudomonadota</taxon>
        <taxon>Alphaproteobacteria</taxon>
        <taxon>Acetobacterales</taxon>
        <taxon>Roseomonadaceae</taxon>
        <taxon>Dankookia</taxon>
    </lineage>
</organism>
<dbReference type="RefSeq" id="WP_133291948.1">
    <property type="nucleotide sequence ID" value="NZ_SMSJ01000074.1"/>
</dbReference>
<keyword evidence="2" id="KW-0732">Signal</keyword>
<evidence type="ECO:0000313" key="4">
    <source>
        <dbReference type="Proteomes" id="UP000295096"/>
    </source>
</evidence>
<feature type="compositionally biased region" description="Low complexity" evidence="1">
    <location>
        <begin position="153"/>
        <end position="164"/>
    </location>
</feature>
<dbReference type="EMBL" id="SMSJ01000074">
    <property type="protein sequence ID" value="TDH59238.1"/>
    <property type="molecule type" value="Genomic_DNA"/>
</dbReference>
<evidence type="ECO:0000313" key="3">
    <source>
        <dbReference type="EMBL" id="TDH59238.1"/>
    </source>
</evidence>
<feature type="region of interest" description="Disordered" evidence="1">
    <location>
        <begin position="139"/>
        <end position="193"/>
    </location>
</feature>